<dbReference type="RefSeq" id="WP_255845180.1">
    <property type="nucleotide sequence ID" value="NZ_CP094358.1"/>
</dbReference>
<dbReference type="Proteomes" id="UP000831290">
    <property type="component" value="Chromosome"/>
</dbReference>
<dbReference type="AlphaFoldDB" id="A0A9E7A0G2"/>
<protein>
    <submittedName>
        <fullName evidence="1">Uncharacterized protein</fullName>
    </submittedName>
</protein>
<accession>A0A9E7A0G2</accession>
<name>A0A9E7A0G2_9FLAO</name>
<gene>
    <name evidence="1" type="ORF">MQE35_04785</name>
</gene>
<dbReference type="KEGG" id="fbm:MQE35_04785"/>
<keyword evidence="2" id="KW-1185">Reference proteome</keyword>
<organism evidence="1 2">
    <name type="scientific">Abyssalbus ytuae</name>
    <dbReference type="NCBI Taxonomy" id="2926907"/>
    <lineage>
        <taxon>Bacteria</taxon>
        <taxon>Pseudomonadati</taxon>
        <taxon>Bacteroidota</taxon>
        <taxon>Flavobacteriia</taxon>
        <taxon>Flavobacteriales</taxon>
        <taxon>Flavobacteriaceae</taxon>
        <taxon>Abyssalbus</taxon>
    </lineage>
</organism>
<reference evidence="1" key="1">
    <citation type="submission" date="2022-03" db="EMBL/GenBank/DDBJ databases">
        <title>Description of Abyssus ytuae gen. nov., sp. nov., a novel member of the family Flavobacteriaceae isolated from the sediment of Mariana Trench.</title>
        <authorList>
            <person name="Zhang J."/>
            <person name="Xu X."/>
        </authorList>
    </citation>
    <scope>NUCLEOTIDE SEQUENCE</scope>
    <source>
        <strain evidence="1">MT3330</strain>
    </source>
</reference>
<evidence type="ECO:0000313" key="1">
    <source>
        <dbReference type="EMBL" id="UOB18607.1"/>
    </source>
</evidence>
<evidence type="ECO:0000313" key="2">
    <source>
        <dbReference type="Proteomes" id="UP000831290"/>
    </source>
</evidence>
<dbReference type="EMBL" id="CP094358">
    <property type="protein sequence ID" value="UOB18607.1"/>
    <property type="molecule type" value="Genomic_DNA"/>
</dbReference>
<proteinExistence type="predicted"/>
<sequence>MKKCQTEGCFNNAAKKRTYCNHCKNERYKNNDIYRYYYIKLKHNARRRGKEFTISLDYFKKFCCETEYIDKKGRTKVSLHIDRINENLGYIKGNLQVLENSKNVKKYIKWCGRDETGKDYFTTVINKPVVHDSSTPF</sequence>